<evidence type="ECO:0000256" key="1">
    <source>
        <dbReference type="ARBA" id="ARBA00008520"/>
    </source>
</evidence>
<keyword evidence="7" id="KW-1185">Reference proteome</keyword>
<dbReference type="GO" id="GO:0055052">
    <property type="term" value="C:ATP-binding cassette (ABC) transporter complex, substrate-binding subunit-containing"/>
    <property type="evidence" value="ECO:0007669"/>
    <property type="project" value="TreeGrafter"/>
</dbReference>
<dbReference type="Pfam" id="PF13416">
    <property type="entry name" value="SBP_bac_8"/>
    <property type="match status" value="1"/>
</dbReference>
<gene>
    <name evidence="6" type="ORF">KTH89_13030</name>
</gene>
<sequence length="459" mass="50808">MKTRLNMLCSFFLIMILTVTGGCSGKQTGEDSSSPQTGSKKEESEVKITVSPQMIGNENASIELVWQPNPPHSLSDSNPKKLEYLTAKATEWAQAHPDVKIKIMDTTTAITESMAKTLVQASSGQAPDMGAIDSFIFPQFYDYVQPIDDVMQEKGIQIDDFYDFAKGVMKPQDETLGLWYTTDVRVLFYRKDLIPEAPKTWAEVEKIGNDLKAKGMDAFIYTAARDEATVMSSVLPYFWGQGGTLVNDQGLPVFGEGDNRQYLIDQLTFQKKCIDDGITPSRVVGFGTDPDYIPDVAAGQVGMFVAGNYMSGQLSSVIGEDEFSKMWGVAQIPMKDEGSRVTASGGWVSAVFTKDEEKRKLCADFLISMYVDDEGMAGWCKAGGYLPTRESVYDTDDYFNTDEVMQACREELKYAEVRPSVDSYTKISESLQIMLSDVLTGTSTPEEAVDNAFENARKE</sequence>
<feature type="chain" id="PRO_5039633581" evidence="5">
    <location>
        <begin position="22"/>
        <end position="459"/>
    </location>
</feature>
<feature type="signal peptide" evidence="5">
    <location>
        <begin position="1"/>
        <end position="21"/>
    </location>
</feature>
<evidence type="ECO:0000256" key="3">
    <source>
        <dbReference type="ARBA" id="ARBA00022729"/>
    </source>
</evidence>
<evidence type="ECO:0000256" key="5">
    <source>
        <dbReference type="SAM" id="SignalP"/>
    </source>
</evidence>
<proteinExistence type="inferred from homology"/>
<dbReference type="GO" id="GO:1901982">
    <property type="term" value="F:maltose binding"/>
    <property type="evidence" value="ECO:0007669"/>
    <property type="project" value="TreeGrafter"/>
</dbReference>
<dbReference type="Proteomes" id="UP000712157">
    <property type="component" value="Unassembled WGS sequence"/>
</dbReference>
<keyword evidence="3 5" id="KW-0732">Signal</keyword>
<evidence type="ECO:0000256" key="2">
    <source>
        <dbReference type="ARBA" id="ARBA00022448"/>
    </source>
</evidence>
<feature type="region of interest" description="Disordered" evidence="4">
    <location>
        <begin position="25"/>
        <end position="47"/>
    </location>
</feature>
<dbReference type="Gene3D" id="3.40.190.10">
    <property type="entry name" value="Periplasmic binding protein-like II"/>
    <property type="match status" value="2"/>
</dbReference>
<dbReference type="SUPFAM" id="SSF53850">
    <property type="entry name" value="Periplasmic binding protein-like II"/>
    <property type="match status" value="1"/>
</dbReference>
<organism evidence="6 7">
    <name type="scientific">Diplocloster agilis</name>
    <dbReference type="NCBI Taxonomy" id="2850323"/>
    <lineage>
        <taxon>Bacteria</taxon>
        <taxon>Bacillati</taxon>
        <taxon>Bacillota</taxon>
        <taxon>Clostridia</taxon>
        <taxon>Lachnospirales</taxon>
        <taxon>Lachnospiraceae</taxon>
        <taxon>Diplocloster</taxon>
    </lineage>
</organism>
<dbReference type="GO" id="GO:0042956">
    <property type="term" value="P:maltodextrin transmembrane transport"/>
    <property type="evidence" value="ECO:0007669"/>
    <property type="project" value="TreeGrafter"/>
</dbReference>
<evidence type="ECO:0000313" key="6">
    <source>
        <dbReference type="EMBL" id="MBU9737466.1"/>
    </source>
</evidence>
<dbReference type="PANTHER" id="PTHR30061">
    <property type="entry name" value="MALTOSE-BINDING PERIPLASMIC PROTEIN"/>
    <property type="match status" value="1"/>
</dbReference>
<evidence type="ECO:0000256" key="4">
    <source>
        <dbReference type="SAM" id="MobiDB-lite"/>
    </source>
</evidence>
<comment type="similarity">
    <text evidence="1">Belongs to the bacterial solute-binding protein 1 family.</text>
</comment>
<accession>A0A949K5F6</accession>
<dbReference type="InterPro" id="IPR006059">
    <property type="entry name" value="SBP"/>
</dbReference>
<dbReference type="PANTHER" id="PTHR30061:SF50">
    <property type="entry name" value="MALTOSE_MALTODEXTRIN-BINDING PERIPLASMIC PROTEIN"/>
    <property type="match status" value="1"/>
</dbReference>
<dbReference type="EMBL" id="JAHQCW010000021">
    <property type="protein sequence ID" value="MBU9737466.1"/>
    <property type="molecule type" value="Genomic_DNA"/>
</dbReference>
<dbReference type="AlphaFoldDB" id="A0A949K5F6"/>
<dbReference type="RefSeq" id="WP_238721992.1">
    <property type="nucleotide sequence ID" value="NZ_JAHQCW010000021.1"/>
</dbReference>
<evidence type="ECO:0000313" key="7">
    <source>
        <dbReference type="Proteomes" id="UP000712157"/>
    </source>
</evidence>
<protein>
    <submittedName>
        <fullName evidence="6">Extracellular solute-binding protein</fullName>
    </submittedName>
</protein>
<keyword evidence="2" id="KW-0813">Transport</keyword>
<comment type="caution">
    <text evidence="6">The sequence shown here is derived from an EMBL/GenBank/DDBJ whole genome shotgun (WGS) entry which is preliminary data.</text>
</comment>
<reference evidence="6" key="1">
    <citation type="submission" date="2021-06" db="EMBL/GenBank/DDBJ databases">
        <title>Description of novel taxa of the family Lachnospiraceae.</title>
        <authorList>
            <person name="Chaplin A.V."/>
            <person name="Sokolova S.R."/>
            <person name="Pikina A.P."/>
            <person name="Korzhanova M."/>
            <person name="Belova V."/>
            <person name="Korostin D."/>
            <person name="Efimov B.A."/>
        </authorList>
    </citation>
    <scope>NUCLEOTIDE SEQUENCE</scope>
    <source>
        <strain evidence="6">ASD5720</strain>
    </source>
</reference>
<feature type="compositionally biased region" description="Polar residues" evidence="4">
    <location>
        <begin position="25"/>
        <end position="38"/>
    </location>
</feature>
<name>A0A949K5F6_9FIRM</name>
<dbReference type="PROSITE" id="PS51257">
    <property type="entry name" value="PROKAR_LIPOPROTEIN"/>
    <property type="match status" value="1"/>
</dbReference>
<dbReference type="GO" id="GO:0015768">
    <property type="term" value="P:maltose transport"/>
    <property type="evidence" value="ECO:0007669"/>
    <property type="project" value="TreeGrafter"/>
</dbReference>